<protein>
    <recommendedName>
        <fullName evidence="4">Tail assembly chaperone</fullName>
    </recommendedName>
</protein>
<gene>
    <name evidence="2" type="ORF">NIIDNTM18_42170</name>
</gene>
<sequence length="145" mass="16315">MTMVAEPKKKAKKAEPLDYDGPVMVVDTSVGEEDVEVADKPESKKPKPGEPDFDWSADYPGEQVFVYTKPNSEVTVGLAAISKKRQPSIGFMRESRRKPEFEQVLDMLELVASDNALAVVDSWTAEELLLMWNERTEWNQTHAGE</sequence>
<dbReference type="EMBL" id="AP023287">
    <property type="protein sequence ID" value="BCI54939.1"/>
    <property type="molecule type" value="Genomic_DNA"/>
</dbReference>
<evidence type="ECO:0000313" key="2">
    <source>
        <dbReference type="EMBL" id="BCI54939.1"/>
    </source>
</evidence>
<proteinExistence type="predicted"/>
<name>A0A6S6P948_9MYCO</name>
<accession>A0A6S6P948</accession>
<organism evidence="2 3">
    <name type="scientific">Mycolicibacterium litorale</name>
    <dbReference type="NCBI Taxonomy" id="758802"/>
    <lineage>
        <taxon>Bacteria</taxon>
        <taxon>Bacillati</taxon>
        <taxon>Actinomycetota</taxon>
        <taxon>Actinomycetes</taxon>
        <taxon>Mycobacteriales</taxon>
        <taxon>Mycobacteriaceae</taxon>
        <taxon>Mycolicibacterium</taxon>
    </lineage>
</organism>
<feature type="region of interest" description="Disordered" evidence="1">
    <location>
        <begin position="30"/>
        <end position="57"/>
    </location>
</feature>
<reference evidence="2 3" key="1">
    <citation type="submission" date="2020-07" db="EMBL/GenBank/DDBJ databases">
        <title>Complete genome sequence of Mycolicibacterium litorale like strain isolated from cardiac implantable electronic device infection.</title>
        <authorList>
            <person name="Fukano H."/>
            <person name="Miyama H."/>
            <person name="Hoshino Y."/>
        </authorList>
    </citation>
    <scope>NUCLEOTIDE SEQUENCE [LARGE SCALE GENOMIC DNA]</scope>
    <source>
        <strain evidence="2 3">NIIDNTM18</strain>
    </source>
</reference>
<evidence type="ECO:0000256" key="1">
    <source>
        <dbReference type="SAM" id="MobiDB-lite"/>
    </source>
</evidence>
<evidence type="ECO:0008006" key="4">
    <source>
        <dbReference type="Google" id="ProtNLM"/>
    </source>
</evidence>
<dbReference type="Proteomes" id="UP000515734">
    <property type="component" value="Chromosome"/>
</dbReference>
<dbReference type="AlphaFoldDB" id="A0A6S6P948"/>
<evidence type="ECO:0000313" key="3">
    <source>
        <dbReference type="Proteomes" id="UP000515734"/>
    </source>
</evidence>
<dbReference type="RefSeq" id="WP_185292726.1">
    <property type="nucleotide sequence ID" value="NZ_AP023287.1"/>
</dbReference>
<feature type="compositionally biased region" description="Basic and acidic residues" evidence="1">
    <location>
        <begin position="37"/>
        <end position="50"/>
    </location>
</feature>